<dbReference type="OrthoDB" id="10254720at2759"/>
<dbReference type="Proteomes" id="UP000033188">
    <property type="component" value="Chromosome 3"/>
</dbReference>
<organism evidence="3 4">
    <name type="scientific">Babesia bigemina</name>
    <dbReference type="NCBI Taxonomy" id="5866"/>
    <lineage>
        <taxon>Eukaryota</taxon>
        <taxon>Sar</taxon>
        <taxon>Alveolata</taxon>
        <taxon>Apicomplexa</taxon>
        <taxon>Aconoidasida</taxon>
        <taxon>Piroplasmida</taxon>
        <taxon>Babesiidae</taxon>
        <taxon>Babesia</taxon>
    </lineage>
</organism>
<dbReference type="PANTHER" id="PTHR45615">
    <property type="entry name" value="MYOSIN HEAVY CHAIN, NON-MUSCLE"/>
    <property type="match status" value="1"/>
</dbReference>
<keyword evidence="4" id="KW-1185">Reference proteome</keyword>
<accession>A0A061DAC7</accession>
<evidence type="ECO:0000313" key="3">
    <source>
        <dbReference type="EMBL" id="CDR97503.1"/>
    </source>
</evidence>
<dbReference type="VEuPathDB" id="PiroplasmaDB:BBBOND_0314050"/>
<dbReference type="GeneID" id="24566044"/>
<feature type="transmembrane region" description="Helical" evidence="2">
    <location>
        <begin position="1622"/>
        <end position="1643"/>
    </location>
</feature>
<keyword evidence="2" id="KW-0472">Membrane</keyword>
<evidence type="ECO:0000313" key="4">
    <source>
        <dbReference type="Proteomes" id="UP000033188"/>
    </source>
</evidence>
<feature type="coiled-coil region" evidence="1">
    <location>
        <begin position="305"/>
        <end position="332"/>
    </location>
</feature>
<feature type="coiled-coil region" evidence="1">
    <location>
        <begin position="681"/>
        <end position="708"/>
    </location>
</feature>
<evidence type="ECO:0008006" key="5">
    <source>
        <dbReference type="Google" id="ProtNLM"/>
    </source>
</evidence>
<feature type="coiled-coil region" evidence="1">
    <location>
        <begin position="69"/>
        <end position="153"/>
    </location>
</feature>
<keyword evidence="2" id="KW-0812">Transmembrane</keyword>
<dbReference type="PANTHER" id="PTHR45615:SF80">
    <property type="entry name" value="GRIP DOMAIN-CONTAINING PROTEIN"/>
    <property type="match status" value="1"/>
</dbReference>
<keyword evidence="1" id="KW-0175">Coiled coil</keyword>
<dbReference type="EMBL" id="LK391709">
    <property type="protein sequence ID" value="CDR97503.1"/>
    <property type="molecule type" value="Genomic_DNA"/>
</dbReference>
<protein>
    <recommendedName>
        <fullName evidence="5">C3H1-type domain-containing protein</fullName>
    </recommendedName>
</protein>
<sequence>MTSINHHNNLYGNGGSDGLTKLSQALKKLIEEAIEKATNSLNDRQSKLLCRGKPTDESSKDHPSVQPCCKQQQKTIDDTKEQLKSKLANQTDDSKKQIDELNAKIKKAEASKNDCAKTHYLPQEERQKGLQEVEQQREIVKKLETFAKELEKHANDNLLTHLCDGLQTFLGYSPNSKGYDGTGIVYSDLDRLCDGVMGFLSGVLEGVKDDDAVKKYDKSMSPNDFNRIINLLNDNNGKGAEGLKAVLSQVKSHLVSYQNKVSKEVTAVSGPLYELEDSVNENVKKVEEQKSMTLDKQFTAWSGQVKGYGDKVREANEAMKNIDEQLKKQLVAPLAKIDGAVNVLEKSATDDLKAACRVVDSSLGSQKQKLLSDVNKRVPELRIKVENKLDEVIKQIGHIGHIRTTRLTELIASTKEALESVKQAVDSAYDLSTIYERDIVQKIERIERQVEKIDTDDVASDLQEILMTVGQHLVTLGKLHDTITSELEHEFYDLKGKLYSDVQTLYGDIKQQVGGYLQELATAIKAGINTSSGVGRPRFSALVSTLNKRNPLEPDTDVGRKLSQANNGNLNFANAMESVLVYLKNASSANGGDPKPSDVFHALTTEFDSKIDSAQNQLNPLLRSAALRGTAAFKEALNLRINGRTHDVTGGIKKDIQDQIEKLDVASDDDMTEDGEIQKKIKTLQSSIDETEELIKKLRENAGKKDSDKDGVKDLVEALKDKVGGTLTNIHDVNVDLEAFNASIENAIQAAESTANSARQEIASGLETLISGLTAAIEVVFAGVKSDVQAFFATVREGQLSTFRGIIVEQNEQIADVIKDDEMNGVKGLLGKIKDGLNSLKSNNNVKTVTGLSAKAYSLLKNIVTYSNGDLQKLDRNFDQLQNFEKYIEKLASALNLYAHFSHPVSLRLSALSSATSALDPQALPDAGRPVLKALQAGMLGFVEELEKGYVNRYDGGESIKQWVKKGEKDVLTPEGKNGAKVFLTVVDTLFHELEDLRKGCKTNGKWNDEHVRQYEMDNGGDITPNSLGLWFSTHGFKVSRNEHEQNGELDRRKTGAQIMQYLMKQLNMPPNYKPIYDNQNQQEGTLNTLHEHLETYFRVNHYYIPPNPRAPTTVYEMLQWLCGLWYNPVRNGLIKTMVDLFGDNGELDVYMPEEIKKYLKRPALYPTTFMRLLPAVCAQSYTVLVGVQGHGHAEGRYACDFYTNSDKLAYPTNMNTLLCTLQEYLKRLHHQLYFLYEQCSHDSELSGWQDCHYGRHVGGSAWNCNAMQCVNQEGNQLGDQTCKQTCDQHPNCGLKSPLQSFLEDGLQGFLPHALSSKGATLSCSTCLKTPPGMPCRTPMGFPEISSTASHTKTGDHIYSALLDFCCTDASPLNVLCAMLNTLLPSAPKTLGDMFAFYSNFTYRWGMDGNEHKYKAFNDAATAANLEREYSKPNVGYLFSESHSAAWKGHSAGSLASLVCTSNDAVVCGPYLRPINKSIYVMFSSKHADKYLSWIVYLTQTFYDLLKKLYEECNSKCGSKGYNCHAKACIKGCPTTSSKETTPSHNEQCKSIVTCKYTMPTLCKYGFTLWDKHKLNGDDNINKKRTCKDFSTVFEETFKKDSHLVQFFTAIDEFIFTIRAPFIWLNVALWLLSVLYLIIVMVIRLDLLHIKSHLHSPSSHRIAAQSLLAAGRVNKLNRVFYLQP</sequence>
<keyword evidence="2" id="KW-1133">Transmembrane helix</keyword>
<dbReference type="RefSeq" id="XP_012769689.1">
    <property type="nucleotide sequence ID" value="XM_012914235.1"/>
</dbReference>
<gene>
    <name evidence="3" type="ORF">BBBOND_0314050</name>
</gene>
<evidence type="ECO:0000256" key="2">
    <source>
        <dbReference type="SAM" id="Phobius"/>
    </source>
</evidence>
<evidence type="ECO:0000256" key="1">
    <source>
        <dbReference type="SAM" id="Coils"/>
    </source>
</evidence>
<name>A0A061DAC7_BABBI</name>
<dbReference type="KEGG" id="bbig:BBBOND_0314050"/>
<proteinExistence type="predicted"/>
<reference evidence="4" key="1">
    <citation type="journal article" date="2014" name="Nucleic Acids Res.">
        <title>The evolutionary dynamics of variant antigen genes in Babesia reveal a history of genomic innovation underlying host-parasite interaction.</title>
        <authorList>
            <person name="Jackson A.P."/>
            <person name="Otto T.D."/>
            <person name="Darby A."/>
            <person name="Ramaprasad A."/>
            <person name="Xia D."/>
            <person name="Echaide I.E."/>
            <person name="Farber M."/>
            <person name="Gahlot S."/>
            <person name="Gamble J."/>
            <person name="Gupta D."/>
            <person name="Gupta Y."/>
            <person name="Jackson L."/>
            <person name="Malandrin L."/>
            <person name="Malas T.B."/>
            <person name="Moussa E."/>
            <person name="Nair M."/>
            <person name="Reid A.J."/>
            <person name="Sanders M."/>
            <person name="Sharma J."/>
            <person name="Tracey A."/>
            <person name="Quail M.A."/>
            <person name="Weir W."/>
            <person name="Wastling J.M."/>
            <person name="Hall N."/>
            <person name="Willadsen P."/>
            <person name="Lingelbach K."/>
            <person name="Shiels B."/>
            <person name="Tait A."/>
            <person name="Berriman M."/>
            <person name="Allred D.R."/>
            <person name="Pain A."/>
        </authorList>
    </citation>
    <scope>NUCLEOTIDE SEQUENCE [LARGE SCALE GENOMIC DNA]</scope>
    <source>
        <strain evidence="4">Bond</strain>
    </source>
</reference>